<dbReference type="Gene3D" id="3.30.565.10">
    <property type="entry name" value="Histidine kinase-like ATPase, C-terminal domain"/>
    <property type="match status" value="1"/>
</dbReference>
<evidence type="ECO:0000259" key="1">
    <source>
        <dbReference type="Pfam" id="PF10090"/>
    </source>
</evidence>
<dbReference type="InterPro" id="IPR036890">
    <property type="entry name" value="HATPase_C_sf"/>
</dbReference>
<reference evidence="2" key="1">
    <citation type="journal article" date="2014" name="Int. J. Syst. Evol. Microbiol.">
        <title>Complete genome sequence of Corynebacterium casei LMG S-19264T (=DSM 44701T), isolated from a smear-ripened cheese.</title>
        <authorList>
            <consortium name="US DOE Joint Genome Institute (JGI-PGF)"/>
            <person name="Walter F."/>
            <person name="Albersmeier A."/>
            <person name="Kalinowski J."/>
            <person name="Ruckert C."/>
        </authorList>
    </citation>
    <scope>NUCLEOTIDE SEQUENCE</scope>
    <source>
        <strain evidence="2">CGMCC 1.16012</strain>
    </source>
</reference>
<evidence type="ECO:0000313" key="2">
    <source>
        <dbReference type="EMBL" id="GGE44087.1"/>
    </source>
</evidence>
<proteinExistence type="predicted"/>
<reference evidence="2" key="2">
    <citation type="submission" date="2020-09" db="EMBL/GenBank/DDBJ databases">
        <authorList>
            <person name="Sun Q."/>
            <person name="Zhou Y."/>
        </authorList>
    </citation>
    <scope>NUCLEOTIDE SEQUENCE</scope>
    <source>
        <strain evidence="2">CGMCC 1.16012</strain>
    </source>
</reference>
<dbReference type="Pfam" id="PF10090">
    <property type="entry name" value="HPTransfase"/>
    <property type="match status" value="1"/>
</dbReference>
<dbReference type="InterPro" id="IPR018762">
    <property type="entry name" value="ChpT_C"/>
</dbReference>
<evidence type="ECO:0000313" key="3">
    <source>
        <dbReference type="Proteomes" id="UP000606730"/>
    </source>
</evidence>
<dbReference type="Gene3D" id="1.10.287.130">
    <property type="match status" value="1"/>
</dbReference>
<comment type="caution">
    <text evidence="2">The sequence shown here is derived from an EMBL/GenBank/DDBJ whole genome shotgun (WGS) entry which is preliminary data.</text>
</comment>
<protein>
    <recommendedName>
        <fullName evidence="1">Histidine phosphotransferase ChpT C-terminal domain-containing protein</fullName>
    </recommendedName>
</protein>
<dbReference type="AlphaFoldDB" id="A0A917EI99"/>
<keyword evidence="3" id="KW-1185">Reference proteome</keyword>
<name>A0A917EI99_9RHOB</name>
<dbReference type="Proteomes" id="UP000606730">
    <property type="component" value="Unassembled WGS sequence"/>
</dbReference>
<gene>
    <name evidence="2" type="ORF">GCM10011517_09670</name>
</gene>
<organism evidence="2 3">
    <name type="scientific">Actibacterium pelagium</name>
    <dbReference type="NCBI Taxonomy" id="2029103"/>
    <lineage>
        <taxon>Bacteria</taxon>
        <taxon>Pseudomonadati</taxon>
        <taxon>Pseudomonadota</taxon>
        <taxon>Alphaproteobacteria</taxon>
        <taxon>Rhodobacterales</taxon>
        <taxon>Roseobacteraceae</taxon>
        <taxon>Actibacterium</taxon>
    </lineage>
</organism>
<accession>A0A917EI99</accession>
<sequence length="157" mass="17040">MSHDASSFGPEFALIQDSVKKANAQISLYRIAFGQAASESSVSGIEIGRALNDCYGEGRIRVRQNLPTQIDRRSAKAALLGLMCLERALPRGGDIRLTFQEDRWTLHATGDIRSLSFEAITAADPADVQNSLFPIAVKAAGRTLSVTKGDRETTINF</sequence>
<feature type="domain" description="Histidine phosphotransferase ChpT C-terminal" evidence="1">
    <location>
        <begin position="46"/>
        <end position="151"/>
    </location>
</feature>
<dbReference type="EMBL" id="BMKN01000001">
    <property type="protein sequence ID" value="GGE44087.1"/>
    <property type="molecule type" value="Genomic_DNA"/>
</dbReference>